<evidence type="ECO:0000256" key="3">
    <source>
        <dbReference type="ARBA" id="ARBA00022723"/>
    </source>
</evidence>
<dbReference type="Proteomes" id="UP000016568">
    <property type="component" value="Unassembled WGS sequence"/>
</dbReference>
<dbReference type="Pfam" id="PF00848">
    <property type="entry name" value="Ring_hydroxyl_A"/>
    <property type="match status" value="1"/>
</dbReference>
<dbReference type="PRINTS" id="PR00090">
    <property type="entry name" value="RNGDIOXGNASE"/>
</dbReference>
<dbReference type="InterPro" id="IPR015881">
    <property type="entry name" value="ARHD_Rieske_2Fe_2S"/>
</dbReference>
<feature type="domain" description="Rieske" evidence="8">
    <location>
        <begin position="38"/>
        <end position="146"/>
    </location>
</feature>
<dbReference type="PROSITE" id="PS00570">
    <property type="entry name" value="RING_HYDROXYL_ALPHA"/>
    <property type="match status" value="1"/>
</dbReference>
<dbReference type="PROSITE" id="PS51296">
    <property type="entry name" value="RIESKE"/>
    <property type="match status" value="1"/>
</dbReference>
<sequence length="410" mass="46140">MNDTPYADLVQPDRVHSSLYQDAAIFDEEIERIFYKTWVWVAHASELPRPLDFITTHIGPQSVIVNRDKDGTVRTMVNRCRHRGATVCDKRRGNAPGFVCPYHAWTYGTDGALRGLPLPKGYKDFDKSDYGLVQLRTEEYNGMIFATFNPDVQPLDTFLGRAKPWIDLFMKQGGGYPVKVLGEHKFSFPGNWKIQLENTTDAYHFPIVHKSFLTSLDGATEELFSFMDAGGYVEDLGNGHSVMVMIPELVDLEENLEAPIPERFATIAEDLRKTHDEQSVRRIVRAISGTGFNLNLFPNAACSMAFFRILRPLSVNETEIRHIAIGMDGGPDIANRARLRLHEHFQGPMGFGTPDDAEAWQRVQQGSNGPGSSWIMVNRGEDKTESNAGDVTAETGMRAAYQMWKRMMSA</sequence>
<evidence type="ECO:0000313" key="10">
    <source>
        <dbReference type="Proteomes" id="UP000016568"/>
    </source>
</evidence>
<keyword evidence="7" id="KW-0520">NAD</keyword>
<protein>
    <submittedName>
        <fullName evidence="9">Putative aromatic hydrocarbon dioxygenase large subunit</fullName>
    </submittedName>
</protein>
<dbReference type="GO" id="GO:0005506">
    <property type="term" value="F:iron ion binding"/>
    <property type="evidence" value="ECO:0007669"/>
    <property type="project" value="InterPro"/>
</dbReference>
<dbReference type="OrthoDB" id="7456916at2"/>
<keyword evidence="3" id="KW-0479">Metal-binding</keyword>
<dbReference type="eggNOG" id="COG4638">
    <property type="taxonomic scope" value="Bacteria"/>
</dbReference>
<name>U2Y3G9_9SPHN</name>
<keyword evidence="9" id="KW-0223">Dioxygenase</keyword>
<dbReference type="Gene3D" id="3.90.380.10">
    <property type="entry name" value="Naphthalene 1,2-dioxygenase Alpha Subunit, Chain A, domain 1"/>
    <property type="match status" value="1"/>
</dbReference>
<dbReference type="SUPFAM" id="SSF55961">
    <property type="entry name" value="Bet v1-like"/>
    <property type="match status" value="1"/>
</dbReference>
<evidence type="ECO:0000256" key="5">
    <source>
        <dbReference type="ARBA" id="ARBA00023004"/>
    </source>
</evidence>
<dbReference type="InterPro" id="IPR017941">
    <property type="entry name" value="Rieske_2Fe-2S"/>
</dbReference>
<dbReference type="PANTHER" id="PTHR43756">
    <property type="entry name" value="CHOLINE MONOOXYGENASE, CHLOROPLASTIC"/>
    <property type="match status" value="1"/>
</dbReference>
<keyword evidence="2" id="KW-0001">2Fe-2S</keyword>
<dbReference type="GO" id="GO:0051213">
    <property type="term" value="F:dioxygenase activity"/>
    <property type="evidence" value="ECO:0007669"/>
    <property type="project" value="UniProtKB-KW"/>
</dbReference>
<evidence type="ECO:0000256" key="7">
    <source>
        <dbReference type="ARBA" id="ARBA00023027"/>
    </source>
</evidence>
<dbReference type="PANTHER" id="PTHR43756:SF5">
    <property type="entry name" value="CHOLINE MONOOXYGENASE, CHLOROPLASTIC"/>
    <property type="match status" value="1"/>
</dbReference>
<evidence type="ECO:0000259" key="8">
    <source>
        <dbReference type="PROSITE" id="PS51296"/>
    </source>
</evidence>
<keyword evidence="5" id="KW-0408">Iron</keyword>
<gene>
    <name evidence="9" type="ORF">NT2_01_03000</name>
</gene>
<dbReference type="InterPro" id="IPR001663">
    <property type="entry name" value="Rng_hydr_dOase-A"/>
</dbReference>
<dbReference type="KEGG" id="ntd:EGO55_15655"/>
<dbReference type="Pfam" id="PF00355">
    <property type="entry name" value="Rieske"/>
    <property type="match status" value="1"/>
</dbReference>
<keyword evidence="10" id="KW-1185">Reference proteome</keyword>
<organism evidence="9 10">
    <name type="scientific">Caenibius tardaugens NBRC 16725</name>
    <dbReference type="NCBI Taxonomy" id="1219035"/>
    <lineage>
        <taxon>Bacteria</taxon>
        <taxon>Pseudomonadati</taxon>
        <taxon>Pseudomonadota</taxon>
        <taxon>Alphaproteobacteria</taxon>
        <taxon>Sphingomonadales</taxon>
        <taxon>Erythrobacteraceae</taxon>
        <taxon>Caenibius</taxon>
    </lineage>
</organism>
<dbReference type="CDD" id="cd08879">
    <property type="entry name" value="RHO_alpha_C_AntDO-like"/>
    <property type="match status" value="1"/>
</dbReference>
<dbReference type="GO" id="GO:0051537">
    <property type="term" value="F:2 iron, 2 sulfur cluster binding"/>
    <property type="evidence" value="ECO:0007669"/>
    <property type="project" value="UniProtKB-KW"/>
</dbReference>
<dbReference type="CDD" id="cd03469">
    <property type="entry name" value="Rieske_RO_Alpha_N"/>
    <property type="match status" value="1"/>
</dbReference>
<evidence type="ECO:0000256" key="2">
    <source>
        <dbReference type="ARBA" id="ARBA00022714"/>
    </source>
</evidence>
<proteinExistence type="predicted"/>
<dbReference type="InterPro" id="IPR036922">
    <property type="entry name" value="Rieske_2Fe-2S_sf"/>
</dbReference>
<evidence type="ECO:0000256" key="1">
    <source>
        <dbReference type="ARBA" id="ARBA00001962"/>
    </source>
</evidence>
<dbReference type="EMBL" id="BASZ01000001">
    <property type="protein sequence ID" value="GAD47531.1"/>
    <property type="molecule type" value="Genomic_DNA"/>
</dbReference>
<comment type="caution">
    <text evidence="9">The sequence shown here is derived from an EMBL/GenBank/DDBJ whole genome shotgun (WGS) entry which is preliminary data.</text>
</comment>
<evidence type="ECO:0000256" key="6">
    <source>
        <dbReference type="ARBA" id="ARBA00023014"/>
    </source>
</evidence>
<dbReference type="Gene3D" id="2.102.10.10">
    <property type="entry name" value="Rieske [2Fe-2S] iron-sulphur domain"/>
    <property type="match status" value="1"/>
</dbReference>
<reference evidence="9 10" key="1">
    <citation type="submission" date="2013-09" db="EMBL/GenBank/DDBJ databases">
        <title>Whole genome shotgun sequence of Novosphingobium tardaugens NBRC 16725.</title>
        <authorList>
            <person name="Isaki S."/>
            <person name="Hosoyama A."/>
            <person name="Tsuchikane K."/>
            <person name="Katsumata H."/>
            <person name="Ando Y."/>
            <person name="Yamazaki S."/>
            <person name="Fujita N."/>
        </authorList>
    </citation>
    <scope>NUCLEOTIDE SEQUENCE [LARGE SCALE GENOMIC DNA]</scope>
    <source>
        <strain evidence="9 10">NBRC 16725</strain>
    </source>
</reference>
<comment type="cofactor">
    <cofactor evidence="1">
        <name>Fe cation</name>
        <dbReference type="ChEBI" id="CHEBI:24875"/>
    </cofactor>
</comment>
<dbReference type="SUPFAM" id="SSF50022">
    <property type="entry name" value="ISP domain"/>
    <property type="match status" value="1"/>
</dbReference>
<evidence type="ECO:0000313" key="9">
    <source>
        <dbReference type="EMBL" id="GAD47531.1"/>
    </source>
</evidence>
<dbReference type="RefSeq" id="WP_021688438.1">
    <property type="nucleotide sequence ID" value="NZ_BASZ01000001.1"/>
</dbReference>
<keyword evidence="4" id="KW-0560">Oxidoreductase</keyword>
<evidence type="ECO:0000256" key="4">
    <source>
        <dbReference type="ARBA" id="ARBA00023002"/>
    </source>
</evidence>
<dbReference type="InterPro" id="IPR015879">
    <property type="entry name" value="Ring_hydroxy_dOase_asu_C_dom"/>
</dbReference>
<dbReference type="AlphaFoldDB" id="U2Y3G9"/>
<keyword evidence="6" id="KW-0411">Iron-sulfur</keyword>
<accession>U2Y3G9</accession>